<dbReference type="InterPro" id="IPR003141">
    <property type="entry name" value="Pol/His_phosphatase_N"/>
</dbReference>
<accession>A0A1M4YYN3</accession>
<dbReference type="Gene3D" id="3.20.20.140">
    <property type="entry name" value="Metal-dependent hydrolases"/>
    <property type="match status" value="1"/>
</dbReference>
<evidence type="ECO:0000313" key="2">
    <source>
        <dbReference type="EMBL" id="SHF10929.1"/>
    </source>
</evidence>
<protein>
    <recommendedName>
        <fullName evidence="1">Polymerase/histidinol phosphatase N-terminal domain-containing protein</fullName>
    </recommendedName>
</protein>
<sequence>MGKKKKKYISEENFNEKNLNFFYGIPHCHTGFSTGRGSPLEALEYGKNKNLDFMIITDHNKYLDEIDSSSKNHLTRWKISKSIIEKFNKKHENFIALLGFETKSSPWGHLNIINTSSFFNGVVKNLNSLALWLMMEGNSIVSINHPQSSIINLPSPSLYNKFINLIEVANGSYPNKYNKYYKNYFSMLDRGWKLSAINSQDNHRINFGDRENLTAIICSNKLTKESLIDSFKNGRTYSTESKTLKFYFKINDSFMGSTLYLKENDILNFYIYCEDSRYPIEKIYIYSNGGRLLKEVSNLSLNNVKYMIKLPYIIENNWYVIKLKQKGKKEALSSPIYIYEKDD</sequence>
<dbReference type="Proteomes" id="UP000184035">
    <property type="component" value="Unassembled WGS sequence"/>
</dbReference>
<evidence type="ECO:0000313" key="3">
    <source>
        <dbReference type="Proteomes" id="UP000184035"/>
    </source>
</evidence>
<dbReference type="NCBIfam" id="NF038032">
    <property type="entry name" value="CehA_McbA_metalo"/>
    <property type="match status" value="1"/>
</dbReference>
<dbReference type="STRING" id="1533.SAMN05443638_1348"/>
<dbReference type="EMBL" id="FQVM01000034">
    <property type="protein sequence ID" value="SHF10929.1"/>
    <property type="molecule type" value="Genomic_DNA"/>
</dbReference>
<organism evidence="2 3">
    <name type="scientific">Clostridium fallax</name>
    <dbReference type="NCBI Taxonomy" id="1533"/>
    <lineage>
        <taxon>Bacteria</taxon>
        <taxon>Bacillati</taxon>
        <taxon>Bacillota</taxon>
        <taxon>Clostridia</taxon>
        <taxon>Eubacteriales</taxon>
        <taxon>Clostridiaceae</taxon>
        <taxon>Clostridium</taxon>
    </lineage>
</organism>
<evidence type="ECO:0000259" key="1">
    <source>
        <dbReference type="SMART" id="SM00481"/>
    </source>
</evidence>
<feature type="domain" description="Polymerase/histidinol phosphatase N-terminal" evidence="1">
    <location>
        <begin position="24"/>
        <end position="106"/>
    </location>
</feature>
<reference evidence="2 3" key="1">
    <citation type="submission" date="2016-11" db="EMBL/GenBank/DDBJ databases">
        <authorList>
            <person name="Jaros S."/>
            <person name="Januszkiewicz K."/>
            <person name="Wedrychowicz H."/>
        </authorList>
    </citation>
    <scope>NUCLEOTIDE SEQUENCE [LARGE SCALE GENOMIC DNA]</scope>
    <source>
        <strain evidence="2 3">DSM 2631</strain>
    </source>
</reference>
<keyword evidence="3" id="KW-1185">Reference proteome</keyword>
<dbReference type="RefSeq" id="WP_072897526.1">
    <property type="nucleotide sequence ID" value="NZ_FQVM01000034.1"/>
</dbReference>
<dbReference type="SMART" id="SM00481">
    <property type="entry name" value="POLIIIAc"/>
    <property type="match status" value="1"/>
</dbReference>
<dbReference type="AlphaFoldDB" id="A0A1M4YYN3"/>
<dbReference type="SUPFAM" id="SSF89550">
    <property type="entry name" value="PHP domain-like"/>
    <property type="match status" value="1"/>
</dbReference>
<name>A0A1M4YYN3_9CLOT</name>
<proteinExistence type="predicted"/>
<dbReference type="InterPro" id="IPR016195">
    <property type="entry name" value="Pol/histidinol_Pase-like"/>
</dbReference>
<gene>
    <name evidence="2" type="ORF">SAMN05443638_1348</name>
</gene>